<evidence type="ECO:0000313" key="2">
    <source>
        <dbReference type="EMBL" id="OUZ39194.1"/>
    </source>
</evidence>
<comment type="caution">
    <text evidence="2">The sequence shown here is derived from an EMBL/GenBank/DDBJ whole genome shotgun (WGS) entry which is preliminary data.</text>
</comment>
<dbReference type="EMBL" id="NHNT01000005">
    <property type="protein sequence ID" value="OUZ39194.1"/>
    <property type="molecule type" value="Genomic_DNA"/>
</dbReference>
<dbReference type="SUPFAM" id="SSF47413">
    <property type="entry name" value="lambda repressor-like DNA-binding domains"/>
    <property type="match status" value="1"/>
</dbReference>
<accession>A0ABX3ZIN0</accession>
<dbReference type="InterPro" id="IPR010982">
    <property type="entry name" value="Lambda_DNA-bd_dom_sf"/>
</dbReference>
<evidence type="ECO:0000313" key="3">
    <source>
        <dbReference type="Proteomes" id="UP000196594"/>
    </source>
</evidence>
<evidence type="ECO:0000259" key="1">
    <source>
        <dbReference type="PROSITE" id="PS50943"/>
    </source>
</evidence>
<feature type="domain" description="HTH cro/C1-type" evidence="1">
    <location>
        <begin position="7"/>
        <end position="63"/>
    </location>
</feature>
<dbReference type="PROSITE" id="PS50943">
    <property type="entry name" value="HTH_CROC1"/>
    <property type="match status" value="1"/>
</dbReference>
<name>A0ABX3ZIN0_9BACL</name>
<sequence length="85" mass="9809">MRIYIKLKEILHERKLSQKELSKMTGIRPAAISEIANNQRSTINKDQIEKIAEVLNISNLSDLIVFELESELASMSHPYNQLKDK</sequence>
<organism evidence="2 3">
    <name type="scientific">Solibacillus kalamii</name>
    <dbReference type="NCBI Taxonomy" id="1748298"/>
    <lineage>
        <taxon>Bacteria</taxon>
        <taxon>Bacillati</taxon>
        <taxon>Bacillota</taxon>
        <taxon>Bacilli</taxon>
        <taxon>Bacillales</taxon>
        <taxon>Caryophanaceae</taxon>
        <taxon>Solibacillus</taxon>
    </lineage>
</organism>
<dbReference type="InterPro" id="IPR001387">
    <property type="entry name" value="Cro/C1-type_HTH"/>
</dbReference>
<dbReference type="SMART" id="SM00530">
    <property type="entry name" value="HTH_XRE"/>
    <property type="match status" value="1"/>
</dbReference>
<protein>
    <recommendedName>
        <fullName evidence="1">HTH cro/C1-type domain-containing protein</fullName>
    </recommendedName>
</protein>
<proteinExistence type="predicted"/>
<dbReference type="Pfam" id="PF13443">
    <property type="entry name" value="HTH_26"/>
    <property type="match status" value="1"/>
</dbReference>
<keyword evidence="3" id="KW-1185">Reference proteome</keyword>
<dbReference type="Gene3D" id="1.10.260.40">
    <property type="entry name" value="lambda repressor-like DNA-binding domains"/>
    <property type="match status" value="1"/>
</dbReference>
<gene>
    <name evidence="2" type="ORF">CBM15_10000</name>
</gene>
<dbReference type="CDD" id="cd00093">
    <property type="entry name" value="HTH_XRE"/>
    <property type="match status" value="1"/>
</dbReference>
<dbReference type="Proteomes" id="UP000196594">
    <property type="component" value="Unassembled WGS sequence"/>
</dbReference>
<reference evidence="2 3" key="1">
    <citation type="journal article" date="2017" name="Int. J. Syst. Evol. Microbiol.">
        <title>Solibacillus kalamii sp. nov., isolated from a high-efficiency particulate arrestance filter system used in the International Space Station.</title>
        <authorList>
            <person name="Checinska Sielaff A."/>
            <person name="Kumar R.M."/>
            <person name="Pal D."/>
            <person name="Mayilraj S."/>
            <person name="Venkateswaran K."/>
        </authorList>
    </citation>
    <scope>NUCLEOTIDE SEQUENCE [LARGE SCALE GENOMIC DNA]</scope>
    <source>
        <strain evidence="2 3">ISSFR-015</strain>
    </source>
</reference>